<evidence type="ECO:0000256" key="3">
    <source>
        <dbReference type="SAM" id="MobiDB-lite"/>
    </source>
</evidence>
<dbReference type="PANTHER" id="PTHR23322">
    <property type="entry name" value="FAS-ASSOCIATED PROTEIN"/>
    <property type="match status" value="1"/>
</dbReference>
<dbReference type="InterPro" id="IPR029071">
    <property type="entry name" value="Ubiquitin-like_domsf"/>
</dbReference>
<dbReference type="Pfam" id="PF00789">
    <property type="entry name" value="UBX"/>
    <property type="match status" value="1"/>
</dbReference>
<dbReference type="InterPro" id="IPR036249">
    <property type="entry name" value="Thioredoxin-like_sf"/>
</dbReference>
<keyword evidence="1 2" id="KW-0175">Coiled coil</keyword>
<dbReference type="GO" id="GO:0036503">
    <property type="term" value="P:ERAD pathway"/>
    <property type="evidence" value="ECO:0007669"/>
    <property type="project" value="TreeGrafter"/>
</dbReference>
<dbReference type="PROSITE" id="PS50033">
    <property type="entry name" value="UBX"/>
    <property type="match status" value="1"/>
</dbReference>
<dbReference type="SUPFAM" id="SSF52833">
    <property type="entry name" value="Thioredoxin-like"/>
    <property type="match status" value="1"/>
</dbReference>
<evidence type="ECO:0000256" key="1">
    <source>
        <dbReference type="ARBA" id="ARBA00023054"/>
    </source>
</evidence>
<protein>
    <recommendedName>
        <fullName evidence="4">UBX domain-containing protein</fullName>
    </recommendedName>
</protein>
<evidence type="ECO:0000313" key="5">
    <source>
        <dbReference type="EMBL" id="CAD8520712.1"/>
    </source>
</evidence>
<organism evidence="5">
    <name type="scientific">Micromonas pusilla</name>
    <name type="common">Picoplanktonic green alga</name>
    <name type="synonym">Chromulina pusilla</name>
    <dbReference type="NCBI Taxonomy" id="38833"/>
    <lineage>
        <taxon>Eukaryota</taxon>
        <taxon>Viridiplantae</taxon>
        <taxon>Chlorophyta</taxon>
        <taxon>Mamiellophyceae</taxon>
        <taxon>Mamiellales</taxon>
        <taxon>Mamiellaceae</taxon>
        <taxon>Micromonas</taxon>
    </lineage>
</organism>
<evidence type="ECO:0000256" key="2">
    <source>
        <dbReference type="SAM" id="Coils"/>
    </source>
</evidence>
<accession>A0A7S0IG00</accession>
<reference evidence="5" key="1">
    <citation type="submission" date="2021-01" db="EMBL/GenBank/DDBJ databases">
        <authorList>
            <person name="Corre E."/>
            <person name="Pelletier E."/>
            <person name="Niang G."/>
            <person name="Scheremetjew M."/>
            <person name="Finn R."/>
            <person name="Kale V."/>
            <person name="Holt S."/>
            <person name="Cochrane G."/>
            <person name="Meng A."/>
            <person name="Brown T."/>
            <person name="Cohen L."/>
        </authorList>
    </citation>
    <scope>NUCLEOTIDE SEQUENCE</scope>
    <source>
        <strain evidence="5">CCMP1723</strain>
    </source>
</reference>
<dbReference type="InterPro" id="IPR006577">
    <property type="entry name" value="UAS"/>
</dbReference>
<gene>
    <name evidence="5" type="ORF">MCOM1403_LOCUS8138</name>
</gene>
<dbReference type="InterPro" id="IPR049483">
    <property type="entry name" value="FAF1_2-like_UAS"/>
</dbReference>
<feature type="domain" description="UBX" evidence="4">
    <location>
        <begin position="374"/>
        <end position="453"/>
    </location>
</feature>
<proteinExistence type="predicted"/>
<dbReference type="SMART" id="SM00594">
    <property type="entry name" value="UAS"/>
    <property type="match status" value="1"/>
</dbReference>
<dbReference type="Gene3D" id="1.10.8.10">
    <property type="entry name" value="DNA helicase RuvA subunit, C-terminal domain"/>
    <property type="match status" value="1"/>
</dbReference>
<dbReference type="Gene3D" id="3.40.30.10">
    <property type="entry name" value="Glutaredoxin"/>
    <property type="match status" value="1"/>
</dbReference>
<dbReference type="InterPro" id="IPR050730">
    <property type="entry name" value="UBX_domain-protein"/>
</dbReference>
<name>A0A7S0IG00_MICPS</name>
<dbReference type="SMART" id="SM00166">
    <property type="entry name" value="UBX"/>
    <property type="match status" value="1"/>
</dbReference>
<dbReference type="Pfam" id="PF14555">
    <property type="entry name" value="UBA_4"/>
    <property type="match status" value="1"/>
</dbReference>
<dbReference type="CDD" id="cd01767">
    <property type="entry name" value="UBX"/>
    <property type="match status" value="1"/>
</dbReference>
<feature type="coiled-coil region" evidence="2">
    <location>
        <begin position="306"/>
        <end position="343"/>
    </location>
</feature>
<evidence type="ECO:0000259" key="4">
    <source>
        <dbReference type="PROSITE" id="PS50033"/>
    </source>
</evidence>
<dbReference type="Gene3D" id="3.10.20.90">
    <property type="entry name" value="Phosphatidylinositol 3-kinase Catalytic Subunit, Chain A, domain 1"/>
    <property type="match status" value="1"/>
</dbReference>
<dbReference type="EMBL" id="HBEQ01010120">
    <property type="protein sequence ID" value="CAD8520712.1"/>
    <property type="molecule type" value="Transcribed_RNA"/>
</dbReference>
<dbReference type="SUPFAM" id="SSF54236">
    <property type="entry name" value="Ubiquitin-like"/>
    <property type="match status" value="1"/>
</dbReference>
<dbReference type="PANTHER" id="PTHR23322:SF1">
    <property type="entry name" value="FAS-ASSOCIATED FACTOR 2"/>
    <property type="match status" value="1"/>
</dbReference>
<sequence length="457" mass="49736">MSPGLSEDEQVATLASIAGLEDLEHARRMLRQHGGNLEAAVNTAMGFTAPPDPSNAVGHADPRDGGRPAPGSRPRQRVRPLRPSPLVQLLNIPVDIVRATFGIVFKVIGGVFVGLVGRNHARRIAYAATGGDTDDPVESAIKFKRTMTREFGDNLPNFLEASHGAALRAATDELKLLFVYLHSSEHPGSRAFCREVLSHPDVVNAVNASFVAWGGDVQETDAHLLASRLHPSTFPYVALMTSTPGERGGTLVLAVEGAVEPSDLARLLAEAAEERGLELAGVRAERDARAMERRIRDEQDAAYRAALEADARREREAAERRAAEEEEEARALALERAAEEEAAAVAAEAAARLRSVEKRREEKSAVLADEPPEGAHGVCKVLVRFPDGSRQQRRFLGDDVVENLYTWVDTLEEHTGLHYSLVSNFPRKVFSRTDDGGVTLNDGDLCPQATLMYRLDD</sequence>
<feature type="region of interest" description="Disordered" evidence="3">
    <location>
        <begin position="45"/>
        <end position="80"/>
    </location>
</feature>
<dbReference type="InterPro" id="IPR001012">
    <property type="entry name" value="UBX_dom"/>
</dbReference>
<dbReference type="GO" id="GO:0005783">
    <property type="term" value="C:endoplasmic reticulum"/>
    <property type="evidence" value="ECO:0007669"/>
    <property type="project" value="TreeGrafter"/>
</dbReference>
<dbReference type="Pfam" id="PF21021">
    <property type="entry name" value="FAF1"/>
    <property type="match status" value="1"/>
</dbReference>
<dbReference type="AlphaFoldDB" id="A0A7S0IG00"/>
<dbReference type="GO" id="GO:0043130">
    <property type="term" value="F:ubiquitin binding"/>
    <property type="evidence" value="ECO:0007669"/>
    <property type="project" value="TreeGrafter"/>
</dbReference>